<gene>
    <name evidence="1" type="ORF">SMSP2_01091</name>
</gene>
<keyword evidence="2" id="KW-1185">Reference proteome</keyword>
<accession>A0A1Q2MDH7</accession>
<proteinExistence type="predicted"/>
<dbReference type="KEGG" id="pbas:SMSP2_01091"/>
<organism evidence="1 2">
    <name type="scientific">Limihaloglobus sulfuriphilus</name>
    <dbReference type="NCBI Taxonomy" id="1851148"/>
    <lineage>
        <taxon>Bacteria</taxon>
        <taxon>Pseudomonadati</taxon>
        <taxon>Planctomycetota</taxon>
        <taxon>Phycisphaerae</taxon>
        <taxon>Sedimentisphaerales</taxon>
        <taxon>Sedimentisphaeraceae</taxon>
        <taxon>Limihaloglobus</taxon>
    </lineage>
</organism>
<reference evidence="2" key="1">
    <citation type="submission" date="2017-02" db="EMBL/GenBank/DDBJ databases">
        <title>Comparative genomics and description of representatives of a novel lineage of planctomycetes thriving in anoxic sediments.</title>
        <authorList>
            <person name="Spring S."/>
            <person name="Bunk B."/>
            <person name="Sproer C."/>
        </authorList>
    </citation>
    <scope>NUCLEOTIDE SEQUENCE [LARGE SCALE GENOMIC DNA]</scope>
    <source>
        <strain evidence="2">SM-Chi-D1</strain>
    </source>
</reference>
<evidence type="ECO:0000313" key="2">
    <source>
        <dbReference type="Proteomes" id="UP000188181"/>
    </source>
</evidence>
<dbReference type="RefSeq" id="WP_146682972.1">
    <property type="nucleotide sequence ID" value="NZ_CP019646.1"/>
</dbReference>
<sequence length="179" mass="20455">MFANHDPVNGRDDWGLFYDSTPWNPVDNPLTGEPLPGWEPPVSTPVSIGTKISGIVYSRLLTGLIINRLRTNCYTLEDEQREIESRFKDYIRQHYIKKAKRNGKIRFDTHRVAGDWNFGGAIPPTTAYWLGGAHRVSANGSFDVCCKGINCQTNNLDVQWTWYDDIDAHDFKEALNTYE</sequence>
<protein>
    <submittedName>
        <fullName evidence="1">Uncharacterized protein</fullName>
    </submittedName>
</protein>
<evidence type="ECO:0000313" key="1">
    <source>
        <dbReference type="EMBL" id="AQQ70730.1"/>
    </source>
</evidence>
<dbReference type="EMBL" id="CP019646">
    <property type="protein sequence ID" value="AQQ70730.1"/>
    <property type="molecule type" value="Genomic_DNA"/>
</dbReference>
<dbReference type="Proteomes" id="UP000188181">
    <property type="component" value="Chromosome"/>
</dbReference>
<dbReference type="AlphaFoldDB" id="A0A1Q2MDH7"/>
<name>A0A1Q2MDH7_9BACT</name>